<feature type="compositionally biased region" description="Basic and acidic residues" evidence="1">
    <location>
        <begin position="299"/>
        <end position="309"/>
    </location>
</feature>
<feature type="compositionally biased region" description="Polar residues" evidence="1">
    <location>
        <begin position="229"/>
        <end position="244"/>
    </location>
</feature>
<protein>
    <submittedName>
        <fullName evidence="2">Uncharacterized protein</fullName>
    </submittedName>
</protein>
<organism evidence="2 3">
    <name type="scientific">Amanita muscaria (strain Koide BX008)</name>
    <dbReference type="NCBI Taxonomy" id="946122"/>
    <lineage>
        <taxon>Eukaryota</taxon>
        <taxon>Fungi</taxon>
        <taxon>Dikarya</taxon>
        <taxon>Basidiomycota</taxon>
        <taxon>Agaricomycotina</taxon>
        <taxon>Agaricomycetes</taxon>
        <taxon>Agaricomycetidae</taxon>
        <taxon>Agaricales</taxon>
        <taxon>Pluteineae</taxon>
        <taxon>Amanitaceae</taxon>
        <taxon>Amanita</taxon>
    </lineage>
</organism>
<feature type="region of interest" description="Disordered" evidence="1">
    <location>
        <begin position="395"/>
        <end position="436"/>
    </location>
</feature>
<feature type="compositionally biased region" description="Basic and acidic residues" evidence="1">
    <location>
        <begin position="395"/>
        <end position="424"/>
    </location>
</feature>
<evidence type="ECO:0000313" key="3">
    <source>
        <dbReference type="Proteomes" id="UP000054549"/>
    </source>
</evidence>
<dbReference type="AlphaFoldDB" id="A0A0C2RX29"/>
<reference evidence="2 3" key="1">
    <citation type="submission" date="2014-04" db="EMBL/GenBank/DDBJ databases">
        <title>Evolutionary Origins and Diversification of the Mycorrhizal Mutualists.</title>
        <authorList>
            <consortium name="DOE Joint Genome Institute"/>
            <consortium name="Mycorrhizal Genomics Consortium"/>
            <person name="Kohler A."/>
            <person name="Kuo A."/>
            <person name="Nagy L.G."/>
            <person name="Floudas D."/>
            <person name="Copeland A."/>
            <person name="Barry K.W."/>
            <person name="Cichocki N."/>
            <person name="Veneault-Fourrey C."/>
            <person name="LaButti K."/>
            <person name="Lindquist E.A."/>
            <person name="Lipzen A."/>
            <person name="Lundell T."/>
            <person name="Morin E."/>
            <person name="Murat C."/>
            <person name="Riley R."/>
            <person name="Ohm R."/>
            <person name="Sun H."/>
            <person name="Tunlid A."/>
            <person name="Henrissat B."/>
            <person name="Grigoriev I.V."/>
            <person name="Hibbett D.S."/>
            <person name="Martin F."/>
        </authorList>
    </citation>
    <scope>NUCLEOTIDE SEQUENCE [LARGE SCALE GENOMIC DNA]</scope>
    <source>
        <strain evidence="2 3">Koide BX008</strain>
    </source>
</reference>
<feature type="region of interest" description="Disordered" evidence="1">
    <location>
        <begin position="1"/>
        <end position="34"/>
    </location>
</feature>
<evidence type="ECO:0000313" key="2">
    <source>
        <dbReference type="EMBL" id="KIL54870.1"/>
    </source>
</evidence>
<dbReference type="Proteomes" id="UP000054549">
    <property type="component" value="Unassembled WGS sequence"/>
</dbReference>
<gene>
    <name evidence="2" type="ORF">M378DRAFT_18469</name>
</gene>
<dbReference type="EMBL" id="KN818611">
    <property type="protein sequence ID" value="KIL54870.1"/>
    <property type="molecule type" value="Genomic_DNA"/>
</dbReference>
<dbReference type="InParanoid" id="A0A0C2RX29"/>
<feature type="region of interest" description="Disordered" evidence="1">
    <location>
        <begin position="200"/>
        <end position="282"/>
    </location>
</feature>
<keyword evidence="3" id="KW-1185">Reference proteome</keyword>
<name>A0A0C2RX29_AMAMK</name>
<dbReference type="HOGENOM" id="CLU_435197_0_0_1"/>
<sequence length="629" mass="70930">MSPAIRGDSEYVPDSQQHQDPRVQGNSKSLSQQTNRYTPLVGLRDTPSLVDFDHDSISTASAATNDVSRLPVSSHHVTENDPFRRMVQLIKLGKGQLADYYQDLGNIPSGSWLYSTEKVLVDLTNLIGYVHEERKLGKMTFKGDRSINIRLANTVVKKLDDVLKEIAKLSPEPISETQQRVKAATRVLLEDDMDFISDTGSVFGETDNNVKEEEVGEQMDFSIRDDRSVNSQEDSNDRASTPTSPVKKRSRSASFHEVPRSIDRSTTTPAAEPDSSYVPSWPILRNIPISDRTLRSHNRPHEQHEDKSSSLDIPLPSNSLPPNPVPVTPLPPNPVPITPLPSVRSSAAYDGSHSLSEVEQLRLKAEHQRVEHAAFLEIDRLQKEELSRLAQLRVEKEKREKDRLEKDEAIRKQLDINKAREQQPRTDSSMEETPEFQSDQLRLFGEGSSKAKATTPSFVSNFGDLNDTINAPTLRVVKVKEDFFFAPINTDHDDYFNWVARQSLVLLQESPRNHFSLHLFLLFIKNLIDEAGSLLPNITIEVKQGNAEAPKATKPVTFVDLSQEESGFINTETLYPRTMDHPRIDDTNVVDVQMPSGGINGGVKDIEMDDNILDEHRRKRDELLNTERK</sequence>
<evidence type="ECO:0000256" key="1">
    <source>
        <dbReference type="SAM" id="MobiDB-lite"/>
    </source>
</evidence>
<feature type="compositionally biased region" description="Polar residues" evidence="1">
    <location>
        <begin position="14"/>
        <end position="34"/>
    </location>
</feature>
<feature type="compositionally biased region" description="Pro residues" evidence="1">
    <location>
        <begin position="319"/>
        <end position="339"/>
    </location>
</feature>
<accession>A0A0C2RX29</accession>
<dbReference type="STRING" id="946122.A0A0C2RX29"/>
<proteinExistence type="predicted"/>
<feature type="non-terminal residue" evidence="2">
    <location>
        <position position="629"/>
    </location>
</feature>
<feature type="region of interest" description="Disordered" evidence="1">
    <location>
        <begin position="296"/>
        <end position="348"/>
    </location>
</feature>